<dbReference type="InterPro" id="IPR005148">
    <property type="entry name" value="Arg-tRNA-synth_N"/>
</dbReference>
<dbReference type="Pfam" id="PF05746">
    <property type="entry name" value="DALR_1"/>
    <property type="match status" value="1"/>
</dbReference>
<feature type="domain" description="Arginyl tRNA synthetase N-terminal" evidence="12">
    <location>
        <begin position="3"/>
        <end position="79"/>
    </location>
</feature>
<comment type="similarity">
    <text evidence="1 10">Belongs to the class-I aminoacyl-tRNA synthetase family.</text>
</comment>
<evidence type="ECO:0000313" key="14">
    <source>
        <dbReference type="Proteomes" id="UP000034772"/>
    </source>
</evidence>
<name>A0A0G1WX10_9BACT</name>
<dbReference type="GO" id="GO:0005737">
    <property type="term" value="C:cytoplasm"/>
    <property type="evidence" value="ECO:0007669"/>
    <property type="project" value="UniProtKB-UniRule"/>
</dbReference>
<dbReference type="InterPro" id="IPR009080">
    <property type="entry name" value="tRNAsynth_Ia_anticodon-bd"/>
</dbReference>
<evidence type="ECO:0000256" key="8">
    <source>
        <dbReference type="ARBA" id="ARBA00049339"/>
    </source>
</evidence>
<evidence type="ECO:0000259" key="12">
    <source>
        <dbReference type="SMART" id="SM01016"/>
    </source>
</evidence>
<protein>
    <recommendedName>
        <fullName evidence="2 9">Arginine--tRNA ligase</fullName>
        <ecNumber evidence="2 9">6.1.1.19</ecNumber>
    </recommendedName>
</protein>
<dbReference type="SUPFAM" id="SSF52374">
    <property type="entry name" value="Nucleotidylyl transferase"/>
    <property type="match status" value="1"/>
</dbReference>
<dbReference type="InterPro" id="IPR001278">
    <property type="entry name" value="Arg-tRNA-ligase"/>
</dbReference>
<comment type="catalytic activity">
    <reaction evidence="8">
        <text>tRNA(Arg) + L-arginine + ATP = L-arginyl-tRNA(Arg) + AMP + diphosphate</text>
        <dbReference type="Rhea" id="RHEA:20301"/>
        <dbReference type="Rhea" id="RHEA-COMP:9658"/>
        <dbReference type="Rhea" id="RHEA-COMP:9673"/>
        <dbReference type="ChEBI" id="CHEBI:30616"/>
        <dbReference type="ChEBI" id="CHEBI:32682"/>
        <dbReference type="ChEBI" id="CHEBI:33019"/>
        <dbReference type="ChEBI" id="CHEBI:78442"/>
        <dbReference type="ChEBI" id="CHEBI:78513"/>
        <dbReference type="ChEBI" id="CHEBI:456215"/>
        <dbReference type="EC" id="6.1.1.19"/>
    </reaction>
</comment>
<keyword evidence="5 10" id="KW-0067">ATP-binding</keyword>
<dbReference type="EMBL" id="LCOZ01000040">
    <property type="protein sequence ID" value="KKU86720.1"/>
    <property type="molecule type" value="Genomic_DNA"/>
</dbReference>
<evidence type="ECO:0000256" key="1">
    <source>
        <dbReference type="ARBA" id="ARBA00005594"/>
    </source>
</evidence>
<dbReference type="PRINTS" id="PR01038">
    <property type="entry name" value="TRNASYNTHARG"/>
</dbReference>
<dbReference type="SMART" id="SM01016">
    <property type="entry name" value="Arg_tRNA_synt_N"/>
    <property type="match status" value="1"/>
</dbReference>
<dbReference type="AlphaFoldDB" id="A0A0G1WX10"/>
<keyword evidence="3 10" id="KW-0436">Ligase</keyword>
<dbReference type="InterPro" id="IPR035684">
    <property type="entry name" value="ArgRS_core"/>
</dbReference>
<evidence type="ECO:0000256" key="3">
    <source>
        <dbReference type="ARBA" id="ARBA00022598"/>
    </source>
</evidence>
<evidence type="ECO:0000256" key="9">
    <source>
        <dbReference type="NCBIfam" id="TIGR00456"/>
    </source>
</evidence>
<accession>A0A0G1WX10</accession>
<dbReference type="Gene3D" id="1.10.730.10">
    <property type="entry name" value="Isoleucyl-tRNA Synthetase, Domain 1"/>
    <property type="match status" value="1"/>
</dbReference>
<evidence type="ECO:0000256" key="4">
    <source>
        <dbReference type="ARBA" id="ARBA00022741"/>
    </source>
</evidence>
<keyword evidence="4 10" id="KW-0547">Nucleotide-binding</keyword>
<dbReference type="PATRIC" id="fig|1618373.3.peg.391"/>
<evidence type="ECO:0000313" key="13">
    <source>
        <dbReference type="EMBL" id="KKU86720.1"/>
    </source>
</evidence>
<comment type="caution">
    <text evidence="13">The sequence shown here is derived from an EMBL/GenBank/DDBJ whole genome shotgun (WGS) entry which is preliminary data.</text>
</comment>
<dbReference type="SMART" id="SM00836">
    <property type="entry name" value="DALR_1"/>
    <property type="match status" value="1"/>
</dbReference>
<gene>
    <name evidence="13" type="ORF">UY17_C0040G0008</name>
</gene>
<dbReference type="SUPFAM" id="SSF47323">
    <property type="entry name" value="Anticodon-binding domain of a subclass of class I aminoacyl-tRNA synthetases"/>
    <property type="match status" value="1"/>
</dbReference>
<dbReference type="GO" id="GO:0004814">
    <property type="term" value="F:arginine-tRNA ligase activity"/>
    <property type="evidence" value="ECO:0007669"/>
    <property type="project" value="UniProtKB-UniRule"/>
</dbReference>
<dbReference type="InterPro" id="IPR036695">
    <property type="entry name" value="Arg-tRNA-synth_N_sf"/>
</dbReference>
<evidence type="ECO:0000256" key="7">
    <source>
        <dbReference type="ARBA" id="ARBA00023146"/>
    </source>
</evidence>
<sequence length="553" mass="61862">MKKIIEQTIKKVLQDLKLKAVKFSVEHPENMAWGDYSTNAGIITHQPQAICDRLKAEKTLSKIASKIEVAGAGFINISIQPEALITQTDKLLKDGVTRLRQGFGGQRKIMVEFAHPNTHKEMHIGHMRTLIVGEALARILTAAGARVFRANYQGDIGPHVAKSIWGTQKILAAEKSSWDQAEKLSLTEKAHLLGRGYVRGNQDYEANKAEIDQLNTKIYAHDKQTEPIYQQTRKWSLDYYGSFYQRFGTKFDRLFFESEVAEKGKEIVLKNLDKVFKKSAGAVVFPGENYGLHTRVFVTQDGNPTYEAKDMGLAPAQFKAFPFDRCVHVVANEQTGYFQVIIKALELLDQKFIGREYHLSMGMVNLIGKKISSRTGEIITVDGLLEEVKENLKSLAKNQEALEAVTIGAVKYSVLKTGCRQDVAFDIKKSVSLDGNSGPYLQYTYARAKSVLAKAKIQQGPALPGGKNGPLNQEESTLLRTLYRFEEVVVQAAEQLAPNLIANFIYDVAQKFNSFYNQHRVIGNDFRLWLTGATAEILNRGLNLLGIDAPEKM</sequence>
<dbReference type="InterPro" id="IPR008909">
    <property type="entry name" value="DALR_anticod-bd"/>
</dbReference>
<evidence type="ECO:0000256" key="2">
    <source>
        <dbReference type="ARBA" id="ARBA00012837"/>
    </source>
</evidence>
<dbReference type="Proteomes" id="UP000034772">
    <property type="component" value="Unassembled WGS sequence"/>
</dbReference>
<dbReference type="Pfam" id="PF03485">
    <property type="entry name" value="Arg_tRNA_synt_N"/>
    <property type="match status" value="1"/>
</dbReference>
<reference evidence="13 14" key="1">
    <citation type="journal article" date="2015" name="Nature">
        <title>rRNA introns, odd ribosomes, and small enigmatic genomes across a large radiation of phyla.</title>
        <authorList>
            <person name="Brown C.T."/>
            <person name="Hug L.A."/>
            <person name="Thomas B.C."/>
            <person name="Sharon I."/>
            <person name="Castelle C.J."/>
            <person name="Singh A."/>
            <person name="Wilkins M.J."/>
            <person name="Williams K.H."/>
            <person name="Banfield J.F."/>
        </authorList>
    </citation>
    <scope>NUCLEOTIDE SEQUENCE [LARGE SCALE GENOMIC DNA]</scope>
</reference>
<proteinExistence type="inferred from homology"/>
<dbReference type="GO" id="GO:0005524">
    <property type="term" value="F:ATP binding"/>
    <property type="evidence" value="ECO:0007669"/>
    <property type="project" value="UniProtKB-KW"/>
</dbReference>
<dbReference type="Gene3D" id="3.30.1360.70">
    <property type="entry name" value="Arginyl tRNA synthetase N-terminal domain"/>
    <property type="match status" value="1"/>
</dbReference>
<dbReference type="PANTHER" id="PTHR11956:SF5">
    <property type="entry name" value="ARGININE--TRNA LIGASE, CYTOPLASMIC"/>
    <property type="match status" value="1"/>
</dbReference>
<dbReference type="NCBIfam" id="TIGR00456">
    <property type="entry name" value="argS"/>
    <property type="match status" value="1"/>
</dbReference>
<evidence type="ECO:0000256" key="5">
    <source>
        <dbReference type="ARBA" id="ARBA00022840"/>
    </source>
</evidence>
<keyword evidence="7 10" id="KW-0030">Aminoacyl-tRNA synthetase</keyword>
<dbReference type="Pfam" id="PF00750">
    <property type="entry name" value="tRNA-synt_1d"/>
    <property type="match status" value="1"/>
</dbReference>
<dbReference type="SUPFAM" id="SSF55190">
    <property type="entry name" value="Arginyl-tRNA synthetase (ArgRS), N-terminal 'additional' domain"/>
    <property type="match status" value="1"/>
</dbReference>
<keyword evidence="6 10" id="KW-0648">Protein biosynthesis</keyword>
<evidence type="ECO:0000256" key="10">
    <source>
        <dbReference type="RuleBase" id="RU363038"/>
    </source>
</evidence>
<evidence type="ECO:0000256" key="6">
    <source>
        <dbReference type="ARBA" id="ARBA00022917"/>
    </source>
</evidence>
<evidence type="ECO:0000259" key="11">
    <source>
        <dbReference type="SMART" id="SM00836"/>
    </source>
</evidence>
<dbReference type="Gene3D" id="3.40.50.620">
    <property type="entry name" value="HUPs"/>
    <property type="match status" value="1"/>
</dbReference>
<dbReference type="PANTHER" id="PTHR11956">
    <property type="entry name" value="ARGINYL-TRNA SYNTHETASE"/>
    <property type="match status" value="1"/>
</dbReference>
<dbReference type="EC" id="6.1.1.19" evidence="2 9"/>
<dbReference type="InterPro" id="IPR014729">
    <property type="entry name" value="Rossmann-like_a/b/a_fold"/>
</dbReference>
<dbReference type="GO" id="GO:0006420">
    <property type="term" value="P:arginyl-tRNA aminoacylation"/>
    <property type="evidence" value="ECO:0007669"/>
    <property type="project" value="UniProtKB-UniRule"/>
</dbReference>
<organism evidence="13 14">
    <name type="scientific">Candidatus Beckwithbacteria bacterium GW2011_GWC2_47_9</name>
    <dbReference type="NCBI Taxonomy" id="1618373"/>
    <lineage>
        <taxon>Bacteria</taxon>
        <taxon>Candidatus Beckwithiibacteriota</taxon>
    </lineage>
</organism>
<feature type="domain" description="DALR anticodon binding" evidence="11">
    <location>
        <begin position="441"/>
        <end position="553"/>
    </location>
</feature>